<keyword evidence="3" id="KW-1185">Reference proteome</keyword>
<proteinExistence type="predicted"/>
<evidence type="ECO:0000313" key="2">
    <source>
        <dbReference type="EMBL" id="GIY51716.1"/>
    </source>
</evidence>
<sequence length="106" mass="12032">MHLITFVTELARQKNESKPLTKPQNTSWRASTEESLNIHRWRRGRDTRSIAGALPLRDHKAVTLNQYLTFKSLPYSSAATSSAKNSIDELNYVLCSALLHFTSSVR</sequence>
<comment type="caution">
    <text evidence="2">The sequence shown here is derived from an EMBL/GenBank/DDBJ whole genome shotgun (WGS) entry which is preliminary data.</text>
</comment>
<feature type="compositionally biased region" description="Polar residues" evidence="1">
    <location>
        <begin position="22"/>
        <end position="35"/>
    </location>
</feature>
<evidence type="ECO:0000256" key="1">
    <source>
        <dbReference type="SAM" id="MobiDB-lite"/>
    </source>
</evidence>
<organism evidence="2 3">
    <name type="scientific">Caerostris darwini</name>
    <dbReference type="NCBI Taxonomy" id="1538125"/>
    <lineage>
        <taxon>Eukaryota</taxon>
        <taxon>Metazoa</taxon>
        <taxon>Ecdysozoa</taxon>
        <taxon>Arthropoda</taxon>
        <taxon>Chelicerata</taxon>
        <taxon>Arachnida</taxon>
        <taxon>Araneae</taxon>
        <taxon>Araneomorphae</taxon>
        <taxon>Entelegynae</taxon>
        <taxon>Araneoidea</taxon>
        <taxon>Araneidae</taxon>
        <taxon>Caerostris</taxon>
    </lineage>
</organism>
<dbReference type="EMBL" id="BPLQ01010581">
    <property type="protein sequence ID" value="GIY51716.1"/>
    <property type="molecule type" value="Genomic_DNA"/>
</dbReference>
<gene>
    <name evidence="2" type="ORF">CDAR_496081</name>
</gene>
<dbReference type="Proteomes" id="UP001054837">
    <property type="component" value="Unassembled WGS sequence"/>
</dbReference>
<protein>
    <submittedName>
        <fullName evidence="2">Uncharacterized protein</fullName>
    </submittedName>
</protein>
<name>A0AAV4U1R2_9ARAC</name>
<evidence type="ECO:0000313" key="3">
    <source>
        <dbReference type="Proteomes" id="UP001054837"/>
    </source>
</evidence>
<accession>A0AAV4U1R2</accession>
<feature type="region of interest" description="Disordered" evidence="1">
    <location>
        <begin position="14"/>
        <end position="35"/>
    </location>
</feature>
<reference evidence="2 3" key="1">
    <citation type="submission" date="2021-06" db="EMBL/GenBank/DDBJ databases">
        <title>Caerostris darwini draft genome.</title>
        <authorList>
            <person name="Kono N."/>
            <person name="Arakawa K."/>
        </authorList>
    </citation>
    <scope>NUCLEOTIDE SEQUENCE [LARGE SCALE GENOMIC DNA]</scope>
</reference>
<dbReference type="AlphaFoldDB" id="A0AAV4U1R2"/>